<organism evidence="2 3">
    <name type="scientific">Rhizoclosmatium globosum</name>
    <dbReference type="NCBI Taxonomy" id="329046"/>
    <lineage>
        <taxon>Eukaryota</taxon>
        <taxon>Fungi</taxon>
        <taxon>Fungi incertae sedis</taxon>
        <taxon>Chytridiomycota</taxon>
        <taxon>Chytridiomycota incertae sedis</taxon>
        <taxon>Chytridiomycetes</taxon>
        <taxon>Chytridiales</taxon>
        <taxon>Chytriomycetaceae</taxon>
        <taxon>Rhizoclosmatium</taxon>
    </lineage>
</organism>
<name>A0A1Y2ABY9_9FUNG</name>
<dbReference type="InterPro" id="IPR000073">
    <property type="entry name" value="AB_hydrolase_1"/>
</dbReference>
<accession>A0A1Y2ABY9</accession>
<comment type="caution">
    <text evidence="2">The sequence shown here is derived from an EMBL/GenBank/DDBJ whole genome shotgun (WGS) entry which is preliminary data.</text>
</comment>
<keyword evidence="3" id="KW-1185">Reference proteome</keyword>
<feature type="domain" description="AB hydrolase-1" evidence="1">
    <location>
        <begin position="39"/>
        <end position="151"/>
    </location>
</feature>
<dbReference type="Pfam" id="PF00561">
    <property type="entry name" value="Abhydrolase_1"/>
    <property type="match status" value="1"/>
</dbReference>
<dbReference type="InterPro" id="IPR029058">
    <property type="entry name" value="AB_hydrolase_fold"/>
</dbReference>
<evidence type="ECO:0000313" key="3">
    <source>
        <dbReference type="Proteomes" id="UP000193642"/>
    </source>
</evidence>
<evidence type="ECO:0000259" key="1">
    <source>
        <dbReference type="Pfam" id="PF00561"/>
    </source>
</evidence>
<sequence>MIVPKKKDDPLPKHVPIAWDPKRYAEMRIGGLEYRPTQYPIVLLHGLFGYDKLTFGPESNPFLQLHYWRGISEALQHLGCEVYVPSNGAVSSIRSRAHALDKFLSETLPNREVNLIAHSMGGLDARYLISHINNKGDRSYSINSLTTIATPHRGSSFMDFVQETLGVGYVLDVQDPVVEELKRRRAAAENGVDPMERVMVEHRMKNKYYVLKSICSRFDRPAYANLTREYCDAFNALTPDERTVHYNSYAAVAKISRLDPLFVSQSVITGREGPNDGLVSLDSAKWGEFEGIVPNVDHWGLLPPRNLKRRRNSVQDEIENKKLVKKGGGYCSLDFYMSVVDRLRDKGF</sequence>
<dbReference type="OrthoDB" id="5592486at2759"/>
<protein>
    <submittedName>
        <fullName evidence="2">Alpha/beta-hydrolase</fullName>
    </submittedName>
</protein>
<dbReference type="SUPFAM" id="SSF53474">
    <property type="entry name" value="alpha/beta-Hydrolases"/>
    <property type="match status" value="1"/>
</dbReference>
<dbReference type="Gene3D" id="3.40.50.1820">
    <property type="entry name" value="alpha/beta hydrolase"/>
    <property type="match status" value="1"/>
</dbReference>
<dbReference type="GO" id="GO:0016787">
    <property type="term" value="F:hydrolase activity"/>
    <property type="evidence" value="ECO:0007669"/>
    <property type="project" value="UniProtKB-KW"/>
</dbReference>
<dbReference type="AlphaFoldDB" id="A0A1Y2ABY9"/>
<reference evidence="2 3" key="1">
    <citation type="submission" date="2016-07" db="EMBL/GenBank/DDBJ databases">
        <title>Pervasive Adenine N6-methylation of Active Genes in Fungi.</title>
        <authorList>
            <consortium name="DOE Joint Genome Institute"/>
            <person name="Mondo S.J."/>
            <person name="Dannebaum R.O."/>
            <person name="Kuo R.C."/>
            <person name="Labutti K."/>
            <person name="Haridas S."/>
            <person name="Kuo A."/>
            <person name="Salamov A."/>
            <person name="Ahrendt S.R."/>
            <person name="Lipzen A."/>
            <person name="Sullivan W."/>
            <person name="Andreopoulos W.B."/>
            <person name="Clum A."/>
            <person name="Lindquist E."/>
            <person name="Daum C."/>
            <person name="Ramamoorthy G.K."/>
            <person name="Gryganskyi A."/>
            <person name="Culley D."/>
            <person name="Magnuson J.K."/>
            <person name="James T.Y."/>
            <person name="O'Malley M.A."/>
            <person name="Stajich J.E."/>
            <person name="Spatafora J.W."/>
            <person name="Visel A."/>
            <person name="Grigoriev I.V."/>
        </authorList>
    </citation>
    <scope>NUCLEOTIDE SEQUENCE [LARGE SCALE GENOMIC DNA]</scope>
    <source>
        <strain evidence="2 3">JEL800</strain>
    </source>
</reference>
<dbReference type="EMBL" id="MCGO01000262">
    <property type="protein sequence ID" value="ORY19994.1"/>
    <property type="molecule type" value="Genomic_DNA"/>
</dbReference>
<keyword evidence="2" id="KW-0378">Hydrolase</keyword>
<gene>
    <name evidence="2" type="ORF">BCR33DRAFT_275420</name>
</gene>
<evidence type="ECO:0000313" key="2">
    <source>
        <dbReference type="EMBL" id="ORY19994.1"/>
    </source>
</evidence>
<dbReference type="PANTHER" id="PTHR11440">
    <property type="entry name" value="LECITHIN-CHOLESTEROL ACYLTRANSFERASE-RELATED"/>
    <property type="match status" value="1"/>
</dbReference>
<dbReference type="Proteomes" id="UP000193642">
    <property type="component" value="Unassembled WGS sequence"/>
</dbReference>
<proteinExistence type="predicted"/>
<dbReference type="STRING" id="329046.A0A1Y2ABY9"/>